<dbReference type="STRING" id="1314790.A0A1Y1Z1K4"/>
<dbReference type="PROSITE" id="PS01044">
    <property type="entry name" value="SQUALEN_PHYTOEN_SYN_1"/>
    <property type="match status" value="1"/>
</dbReference>
<evidence type="ECO:0000256" key="5">
    <source>
        <dbReference type="ARBA" id="ARBA00022516"/>
    </source>
</evidence>
<comment type="catalytic activity">
    <reaction evidence="15">
        <text>2 (2E,6E)-farnesyl diphosphate + NADPH + H(+) = squalene + 2 diphosphate + NADP(+)</text>
        <dbReference type="Rhea" id="RHEA:32295"/>
        <dbReference type="ChEBI" id="CHEBI:15378"/>
        <dbReference type="ChEBI" id="CHEBI:15440"/>
        <dbReference type="ChEBI" id="CHEBI:33019"/>
        <dbReference type="ChEBI" id="CHEBI:57783"/>
        <dbReference type="ChEBI" id="CHEBI:58349"/>
        <dbReference type="ChEBI" id="CHEBI:175763"/>
        <dbReference type="EC" id="2.5.1.21"/>
    </reaction>
</comment>
<evidence type="ECO:0000256" key="12">
    <source>
        <dbReference type="ARBA" id="ARBA00023136"/>
    </source>
</evidence>
<evidence type="ECO:0000313" key="17">
    <source>
        <dbReference type="Proteomes" id="UP000193498"/>
    </source>
</evidence>
<keyword evidence="12" id="KW-0472">Membrane</keyword>
<comment type="caution">
    <text evidence="16">The sequence shown here is derived from an EMBL/GenBank/DDBJ whole genome shotgun (WGS) entry which is preliminary data.</text>
</comment>
<dbReference type="FunCoup" id="A0A1Y1Z1K4">
    <property type="interactions" value="362"/>
</dbReference>
<evidence type="ECO:0000256" key="10">
    <source>
        <dbReference type="ARBA" id="ARBA00023011"/>
    </source>
</evidence>
<evidence type="ECO:0000256" key="3">
    <source>
        <dbReference type="ARBA" id="ARBA00006251"/>
    </source>
</evidence>
<dbReference type="GO" id="GO:0051996">
    <property type="term" value="F:squalene synthase [NAD(P)H] activity"/>
    <property type="evidence" value="ECO:0007669"/>
    <property type="project" value="UniProtKB-UniRule"/>
</dbReference>
<dbReference type="Proteomes" id="UP000193498">
    <property type="component" value="Unassembled WGS sequence"/>
</dbReference>
<protein>
    <recommendedName>
        <fullName evidence="4 15">Squalene synthase</fullName>
        <shortName evidence="15">SQS</shortName>
        <shortName evidence="15">SS</shortName>
        <ecNumber evidence="4 15">2.5.1.21</ecNumber>
    </recommendedName>
</protein>
<evidence type="ECO:0000256" key="11">
    <source>
        <dbReference type="ARBA" id="ARBA00023098"/>
    </source>
</evidence>
<keyword evidence="10" id="KW-0756">Sterol biosynthesis</keyword>
<keyword evidence="13" id="KW-1207">Sterol metabolism</keyword>
<dbReference type="UniPathway" id="UPA00767">
    <property type="reaction ID" value="UER00751"/>
</dbReference>
<dbReference type="PANTHER" id="PTHR11626:SF2">
    <property type="entry name" value="SQUALENE SYNTHASE"/>
    <property type="match status" value="1"/>
</dbReference>
<comment type="pathway">
    <text evidence="15">Terpene metabolism; lanosterol biosynthesis; lanosterol from farnesyl diphosphate: step 1/3.</text>
</comment>
<evidence type="ECO:0000256" key="15">
    <source>
        <dbReference type="RuleBase" id="RU368088"/>
    </source>
</evidence>
<dbReference type="SUPFAM" id="SSF48576">
    <property type="entry name" value="Terpenoid synthases"/>
    <property type="match status" value="1"/>
</dbReference>
<evidence type="ECO:0000313" key="16">
    <source>
        <dbReference type="EMBL" id="ORY04171.1"/>
    </source>
</evidence>
<evidence type="ECO:0000256" key="4">
    <source>
        <dbReference type="ARBA" id="ARBA00012373"/>
    </source>
</evidence>
<accession>A0A1Y1Z1K4</accession>
<comment type="similarity">
    <text evidence="3 15">Belongs to the phytoene/squalene synthase family.</text>
</comment>
<evidence type="ECO:0000256" key="9">
    <source>
        <dbReference type="ARBA" id="ARBA00022989"/>
    </source>
</evidence>
<dbReference type="InParanoid" id="A0A1Y1Z1K4"/>
<evidence type="ECO:0000256" key="8">
    <source>
        <dbReference type="ARBA" id="ARBA00022955"/>
    </source>
</evidence>
<evidence type="ECO:0000256" key="6">
    <source>
        <dbReference type="ARBA" id="ARBA00022679"/>
    </source>
</evidence>
<comment type="cofactor">
    <cofactor evidence="1 15">
        <name>Mg(2+)</name>
        <dbReference type="ChEBI" id="CHEBI:18420"/>
    </cofactor>
</comment>
<dbReference type="InterPro" id="IPR019845">
    <property type="entry name" value="Squalene/phytoene_synthase_CS"/>
</dbReference>
<dbReference type="NCBIfam" id="TIGR01559">
    <property type="entry name" value="squal_synth"/>
    <property type="match status" value="1"/>
</dbReference>
<gene>
    <name evidence="16" type="ORF">K493DRAFT_328337</name>
</gene>
<dbReference type="CDD" id="cd00683">
    <property type="entry name" value="Trans_IPPS_HH"/>
    <property type="match status" value="1"/>
</dbReference>
<dbReference type="OrthoDB" id="431150at2759"/>
<dbReference type="EC" id="2.5.1.21" evidence="4 15"/>
<dbReference type="PANTHER" id="PTHR11626">
    <property type="entry name" value="FARNESYL-DIPHOSPHATE FARNESYLTRANSFERASE"/>
    <property type="match status" value="1"/>
</dbReference>
<evidence type="ECO:0000256" key="13">
    <source>
        <dbReference type="ARBA" id="ARBA00023166"/>
    </source>
</evidence>
<dbReference type="GO" id="GO:0006696">
    <property type="term" value="P:ergosterol biosynthetic process"/>
    <property type="evidence" value="ECO:0007669"/>
    <property type="project" value="TreeGrafter"/>
</dbReference>
<dbReference type="GO" id="GO:0005789">
    <property type="term" value="C:endoplasmic reticulum membrane"/>
    <property type="evidence" value="ECO:0007669"/>
    <property type="project" value="TreeGrafter"/>
</dbReference>
<dbReference type="EMBL" id="MCFE01000038">
    <property type="protein sequence ID" value="ORY04171.1"/>
    <property type="molecule type" value="Genomic_DNA"/>
</dbReference>
<name>A0A1Y1Z1K4_9FUNG</name>
<comment type="subcellular location">
    <subcellularLocation>
        <location evidence="2">Membrane</location>
    </subcellularLocation>
</comment>
<keyword evidence="9" id="KW-1133">Transmembrane helix</keyword>
<organism evidence="16 17">
    <name type="scientific">Basidiobolus meristosporus CBS 931.73</name>
    <dbReference type="NCBI Taxonomy" id="1314790"/>
    <lineage>
        <taxon>Eukaryota</taxon>
        <taxon>Fungi</taxon>
        <taxon>Fungi incertae sedis</taxon>
        <taxon>Zoopagomycota</taxon>
        <taxon>Entomophthoromycotina</taxon>
        <taxon>Basidiobolomycetes</taxon>
        <taxon>Basidiobolales</taxon>
        <taxon>Basidiobolaceae</taxon>
        <taxon>Basidiobolus</taxon>
    </lineage>
</organism>
<reference evidence="16 17" key="1">
    <citation type="submission" date="2016-07" db="EMBL/GenBank/DDBJ databases">
        <title>Pervasive Adenine N6-methylation of Active Genes in Fungi.</title>
        <authorList>
            <consortium name="DOE Joint Genome Institute"/>
            <person name="Mondo S.J."/>
            <person name="Dannebaum R.O."/>
            <person name="Kuo R.C."/>
            <person name="Labutti K."/>
            <person name="Haridas S."/>
            <person name="Kuo A."/>
            <person name="Salamov A."/>
            <person name="Ahrendt S.R."/>
            <person name="Lipzen A."/>
            <person name="Sullivan W."/>
            <person name="Andreopoulos W.B."/>
            <person name="Clum A."/>
            <person name="Lindquist E."/>
            <person name="Daum C."/>
            <person name="Ramamoorthy G.K."/>
            <person name="Gryganskyi A."/>
            <person name="Culley D."/>
            <person name="Magnuson J.K."/>
            <person name="James T.Y."/>
            <person name="O'Malley M.A."/>
            <person name="Stajich J.E."/>
            <person name="Spatafora J.W."/>
            <person name="Visel A."/>
            <person name="Grigoriev I.V."/>
        </authorList>
    </citation>
    <scope>NUCLEOTIDE SEQUENCE [LARGE SCALE GENOMIC DNA]</scope>
    <source>
        <strain evidence="16 17">CBS 931.73</strain>
    </source>
</reference>
<dbReference type="Gene3D" id="1.10.600.10">
    <property type="entry name" value="Farnesyl Diphosphate Synthase"/>
    <property type="match status" value="1"/>
</dbReference>
<comment type="catalytic activity">
    <reaction evidence="15">
        <text>2 (2E,6E)-farnesyl diphosphate + NADH + H(+) = squalene + 2 diphosphate + NAD(+)</text>
        <dbReference type="Rhea" id="RHEA:32299"/>
        <dbReference type="ChEBI" id="CHEBI:15378"/>
        <dbReference type="ChEBI" id="CHEBI:15440"/>
        <dbReference type="ChEBI" id="CHEBI:33019"/>
        <dbReference type="ChEBI" id="CHEBI:57540"/>
        <dbReference type="ChEBI" id="CHEBI:57945"/>
        <dbReference type="ChEBI" id="CHEBI:175763"/>
        <dbReference type="EC" id="2.5.1.21"/>
    </reaction>
</comment>
<keyword evidence="14" id="KW-0753">Steroid metabolism</keyword>
<dbReference type="Pfam" id="PF00494">
    <property type="entry name" value="SQS_PSY"/>
    <property type="match status" value="1"/>
</dbReference>
<dbReference type="InterPro" id="IPR008949">
    <property type="entry name" value="Isoprenoid_synthase_dom_sf"/>
</dbReference>
<evidence type="ECO:0000256" key="7">
    <source>
        <dbReference type="ARBA" id="ARBA00022692"/>
    </source>
</evidence>
<dbReference type="GO" id="GO:0045338">
    <property type="term" value="P:farnesyl diphosphate metabolic process"/>
    <property type="evidence" value="ECO:0007669"/>
    <property type="project" value="InterPro"/>
</dbReference>
<keyword evidence="5" id="KW-0444">Lipid biosynthesis</keyword>
<dbReference type="AlphaFoldDB" id="A0A1Y1Z1K4"/>
<evidence type="ECO:0000256" key="1">
    <source>
        <dbReference type="ARBA" id="ARBA00001946"/>
    </source>
</evidence>
<evidence type="ECO:0000256" key="14">
    <source>
        <dbReference type="ARBA" id="ARBA00023221"/>
    </source>
</evidence>
<keyword evidence="8" id="KW-0752">Steroid biosynthesis</keyword>
<dbReference type="InterPro" id="IPR002060">
    <property type="entry name" value="Squ/phyt_synthse"/>
</dbReference>
<keyword evidence="11" id="KW-0443">Lipid metabolism</keyword>
<dbReference type="PROSITE" id="PS01045">
    <property type="entry name" value="SQUALEN_PHYTOEN_SYN_2"/>
    <property type="match status" value="1"/>
</dbReference>
<proteinExistence type="inferred from homology"/>
<comment type="function">
    <text evidence="15">Catalyzes the condensation of 2 farnesyl pyrophosphate (FPP) moieties to form squalene.</text>
</comment>
<dbReference type="SFLD" id="SFLDG01018">
    <property type="entry name" value="Squalene/Phytoene_Synthase_Lik"/>
    <property type="match status" value="1"/>
</dbReference>
<dbReference type="InterPro" id="IPR044844">
    <property type="entry name" value="Trans_IPPS_euk-type"/>
</dbReference>
<keyword evidence="7" id="KW-0812">Transmembrane</keyword>
<dbReference type="SFLD" id="SFLDS00005">
    <property type="entry name" value="Isoprenoid_Synthase_Type_I"/>
    <property type="match status" value="1"/>
</dbReference>
<dbReference type="InterPro" id="IPR033904">
    <property type="entry name" value="Trans_IPPS_HH"/>
</dbReference>
<dbReference type="FunFam" id="1.10.600.10:FF:000003">
    <property type="entry name" value="Farnesyl-diphosphate farnesyltransferase 1"/>
    <property type="match status" value="1"/>
</dbReference>
<keyword evidence="17" id="KW-1185">Reference proteome</keyword>
<sequence length="410" mass="47242">MGILESVFHPSELVSIVRFFSHATRKPQQFPRPTLFTCYDFLDQTSRSFASVIKELDDELRDAVCIFYLVLRGLDTVEDDMSIPNEKKLPLLRAFHDMIYVRGWNFTENGEDEKDRLLLVQFDTVIEEFLLLKEEYQLVIADITRRMGAGMADFCDKRVSTKDDYNLYCHYVAGLVGVGLSKLFAASGLEDESFANMDELSNSMGLFLQKTNIIRDFYEDLLDGRTFWPRDIYGHYVKDLGDLIKPENKEKALACLNHMCLDALSHVNDSLDYMSRIRNQTIFNFCAIPQVMAVATIAEVFNNYNVFSTNVKIRKGLAIRLIYEATSVESIRSIFLEFMYKFVLKNNPNDPNYIKISQTYGKVLQYCETNPKLKAAAKKTDSSGLYLQYALVIILLAIIYQYRQTQEESS</sequence>
<dbReference type="InterPro" id="IPR006449">
    <property type="entry name" value="Squal_synth-like"/>
</dbReference>
<keyword evidence="6 15" id="KW-0808">Transferase</keyword>
<dbReference type="GO" id="GO:0055056">
    <property type="term" value="F:D-glucose transmembrane transporter activity"/>
    <property type="evidence" value="ECO:0007669"/>
    <property type="project" value="UniProtKB-UniRule"/>
</dbReference>
<evidence type="ECO:0000256" key="2">
    <source>
        <dbReference type="ARBA" id="ARBA00004370"/>
    </source>
</evidence>